<dbReference type="Pfam" id="PF05954">
    <property type="entry name" value="Phage_GPD"/>
    <property type="match status" value="1"/>
</dbReference>
<dbReference type="AlphaFoldDB" id="A0A0H3ZPE5"/>
<name>A0A0H3ZPE5_9VIBR</name>
<reference evidence="2" key="1">
    <citation type="journal article" date="2015" name="MBio">
        <title>Eco-Evolutionary Dynamics of Episomes among Ecologically Cohesive Bacterial Populations.</title>
        <authorList>
            <person name="Xue H."/>
            <person name="Cordero O.X."/>
            <person name="Camas F.M."/>
            <person name="Trimble W."/>
            <person name="Meyer F."/>
            <person name="Guglielmini J."/>
            <person name="Rocha E.P."/>
            <person name="Polz M.F."/>
        </authorList>
    </citation>
    <scope>NUCLEOTIDE SEQUENCE</scope>
    <source>
        <strain evidence="2">FF_304</strain>
    </source>
</reference>
<evidence type="ECO:0000256" key="1">
    <source>
        <dbReference type="SAM" id="MobiDB-lite"/>
    </source>
</evidence>
<organism evidence="2">
    <name type="scientific">Vibrio sp. FF_304</name>
    <dbReference type="NCBI Taxonomy" id="1652833"/>
    <lineage>
        <taxon>Bacteria</taxon>
        <taxon>Pseudomonadati</taxon>
        <taxon>Pseudomonadota</taxon>
        <taxon>Gammaproteobacteria</taxon>
        <taxon>Vibrionales</taxon>
        <taxon>Vibrionaceae</taxon>
        <taxon>Vibrio</taxon>
    </lineage>
</organism>
<feature type="region of interest" description="Disordered" evidence="1">
    <location>
        <begin position="180"/>
        <end position="203"/>
    </location>
</feature>
<proteinExistence type="predicted"/>
<evidence type="ECO:0000313" key="2">
    <source>
        <dbReference type="EMBL" id="AKN35784.1"/>
    </source>
</evidence>
<dbReference type="SUPFAM" id="SSF69279">
    <property type="entry name" value="Phage tail proteins"/>
    <property type="match status" value="1"/>
</dbReference>
<dbReference type="EMBL" id="KP795453">
    <property type="protein sequence ID" value="AKN35784.1"/>
    <property type="molecule type" value="Genomic_DNA"/>
</dbReference>
<accession>A0A0H3ZPE5</accession>
<protein>
    <submittedName>
        <fullName evidence="2">Phage protein D</fullName>
    </submittedName>
</protein>
<sequence length="325" mass="35637">MKPPAFKILANGDDITRKINDRLERLTVHDAPGVKSDTVTIEIDNRDQAVELPPTGAKLEVWIGVGEDLTFKGIYQVTELEEPLDEDILTIHATAAEFKNSSIKAPKDRTFDNVTYGDLVGQVAAEHGLTPVISDALASIEFDHIDQKAESDLNLLTRLGRQYDAIAKPVADRLLVTPKGEGKTASGQDMPEVVISDPGNSSGRVTITERSDYKAVIAHWFDEQAQQKKKVQAGEGEPVFTMRRQYGSEQEAKDAAAAELAKQQRGKKSFSLERPLTPGMTAESRVIVQNHKASANGIWIAESVDHVIEPDRFSVSSTKLITPKN</sequence>